<dbReference type="EMBL" id="JACDUR010000006">
    <property type="protein sequence ID" value="MBA2894619.1"/>
    <property type="molecule type" value="Genomic_DNA"/>
</dbReference>
<organism evidence="2 3">
    <name type="scientific">Nonomuraea soli</name>
    <dbReference type="NCBI Taxonomy" id="1032476"/>
    <lineage>
        <taxon>Bacteria</taxon>
        <taxon>Bacillati</taxon>
        <taxon>Actinomycetota</taxon>
        <taxon>Actinomycetes</taxon>
        <taxon>Streptosporangiales</taxon>
        <taxon>Streptosporangiaceae</taxon>
        <taxon>Nonomuraea</taxon>
    </lineage>
</organism>
<dbReference type="InterPro" id="IPR012349">
    <property type="entry name" value="Split_barrel_FMN-bd"/>
</dbReference>
<dbReference type="AlphaFoldDB" id="A0A7W0CNT7"/>
<dbReference type="PANTHER" id="PTHR34818:SF1">
    <property type="entry name" value="PROTEIN BLI-3"/>
    <property type="match status" value="1"/>
</dbReference>
<dbReference type="Proteomes" id="UP000530928">
    <property type="component" value="Unassembled WGS sequence"/>
</dbReference>
<evidence type="ECO:0000313" key="3">
    <source>
        <dbReference type="Proteomes" id="UP000530928"/>
    </source>
</evidence>
<reference evidence="2 3" key="1">
    <citation type="submission" date="2020-07" db="EMBL/GenBank/DDBJ databases">
        <title>Genomic Encyclopedia of Type Strains, Phase IV (KMG-IV): sequencing the most valuable type-strain genomes for metagenomic binning, comparative biology and taxonomic classification.</title>
        <authorList>
            <person name="Goeker M."/>
        </authorList>
    </citation>
    <scope>NUCLEOTIDE SEQUENCE [LARGE SCALE GENOMIC DNA]</scope>
    <source>
        <strain evidence="2 3">DSM 45533</strain>
    </source>
</reference>
<dbReference type="Gene3D" id="2.30.110.10">
    <property type="entry name" value="Electron Transport, Fmn-binding Protein, Chain A"/>
    <property type="match status" value="1"/>
</dbReference>
<evidence type="ECO:0000259" key="1">
    <source>
        <dbReference type="Pfam" id="PF16242"/>
    </source>
</evidence>
<dbReference type="InterPro" id="IPR052917">
    <property type="entry name" value="Stress-Dev_Protein"/>
</dbReference>
<feature type="domain" description="General stress protein FMN-binding split barrel" evidence="1">
    <location>
        <begin position="24"/>
        <end position="136"/>
    </location>
</feature>
<gene>
    <name evidence="2" type="ORF">HNR30_005991</name>
</gene>
<dbReference type="SUPFAM" id="SSF50475">
    <property type="entry name" value="FMN-binding split barrel"/>
    <property type="match status" value="1"/>
</dbReference>
<accession>A0A7W0CNT7</accession>
<proteinExistence type="predicted"/>
<dbReference type="InterPro" id="IPR038725">
    <property type="entry name" value="YdaG_split_barrel_FMN-bd"/>
</dbReference>
<dbReference type="RefSeq" id="WP_220134148.1">
    <property type="nucleotide sequence ID" value="NZ_BAABAM010000004.1"/>
</dbReference>
<dbReference type="PANTHER" id="PTHR34818">
    <property type="entry name" value="PROTEIN BLI-3"/>
    <property type="match status" value="1"/>
</dbReference>
<dbReference type="Pfam" id="PF16242">
    <property type="entry name" value="Pyrid_ox_like"/>
    <property type="match status" value="1"/>
</dbReference>
<comment type="caution">
    <text evidence="2">The sequence shown here is derived from an EMBL/GenBank/DDBJ whole genome shotgun (WGS) entry which is preliminary data.</text>
</comment>
<name>A0A7W0CNT7_9ACTN</name>
<protein>
    <submittedName>
        <fullName evidence="2">General stress protein 26</fullName>
    </submittedName>
</protein>
<evidence type="ECO:0000313" key="2">
    <source>
        <dbReference type="EMBL" id="MBA2894619.1"/>
    </source>
</evidence>
<sequence>MIIGDDGKWKPMSGELFDAALTLLRANPYGFLTTVNDGQPHSRLVQHVGVDADGTVWIGTSPASRKAAEISRHRMVTYAVEDRAAFAYVCLQADAELVRDKDERVARWQDGLEAFFPDGPAGNDFVLIRLRPHRVELMDFVRKVHPDPYGLVPAAVEQREGSWVPSY</sequence>
<keyword evidence="3" id="KW-1185">Reference proteome</keyword>